<dbReference type="InterPro" id="IPR054080">
    <property type="entry name" value="TPR1-like_2nd"/>
</dbReference>
<dbReference type="PANTHER" id="PTHR22838">
    <property type="entry name" value="WD REPEAT PROTEIN 26-RELATED"/>
    <property type="match status" value="1"/>
</dbReference>
<evidence type="ECO:0000259" key="5">
    <source>
        <dbReference type="PROSITE" id="PS50897"/>
    </source>
</evidence>
<dbReference type="GO" id="GO:0034657">
    <property type="term" value="C:GID complex"/>
    <property type="evidence" value="ECO:0007669"/>
    <property type="project" value="TreeGrafter"/>
</dbReference>
<feature type="compositionally biased region" description="Polar residues" evidence="4">
    <location>
        <begin position="159"/>
        <end position="178"/>
    </location>
</feature>
<dbReference type="Pfam" id="PF23627">
    <property type="entry name" value="LisH_WDR26"/>
    <property type="match status" value="1"/>
</dbReference>
<dbReference type="Proteomes" id="UP000286045">
    <property type="component" value="Unassembled WGS sequence"/>
</dbReference>
<dbReference type="GO" id="GO:0043161">
    <property type="term" value="P:proteasome-mediated ubiquitin-dependent protein catabolic process"/>
    <property type="evidence" value="ECO:0007669"/>
    <property type="project" value="TreeGrafter"/>
</dbReference>
<evidence type="ECO:0000256" key="2">
    <source>
        <dbReference type="ARBA" id="ARBA00022737"/>
    </source>
</evidence>
<evidence type="ECO:0000256" key="3">
    <source>
        <dbReference type="PROSITE-ProRule" id="PRU00221"/>
    </source>
</evidence>
<sequence>MKLASQPIIVIHPLSHRSFPRWHSAQTLVEVADRNPQSPIPITPSASDDLSAPQHPRNSPSTISSALTFAPASSSRPDSPPRARRPATSQPQQEQRHLSSSSVPRQILGRRQRTSGEDSNAVSSGVSLSEPPAQETFFTGAPPTKRRRAEVTMLADSDGSGTTNGRSRSYANGKSSQRPPAAATANGTHKSIPSKNGASKPRAPEKYLNHDREEVTRILIQALSDMGYHSAAQNVSETSGYELESPTVASFRTAILEGDWTEAEELLDATVSSGEVEGSHNSGLVLATGANRNVMKFWIRQQKYLELLERKEHDKALMVLRNELTSLYLDTRKLHFLSALIMCQSKEELRSKAGWDGANGRSRHTLLSELSKCISPSVMLPEHRLADLLDQVKQSQITACVWHSNGEAPSLYSNHVCNRLDFPTETVFELDDHSGEVWQVVFSHDGTKLASCGSDKQVIIWEVPSFKILHSLKEHEEGVGNVAWSWDDSMLVTCCRDRYARLWDVKTGHCLRLLYRYEEPVSSCVWAPDNKSFIIGSLDKVGSLVQWDLSAEKIHDWKGPPRIEELALSPDGRWLVAMDCEKHIHVYNFRTREFEYKLDLKSRLTSLSISENSRYLLVNQTNGYAQLVDLVFRTPVQHYTGHNGGEFVIRASLGGAHEMFVIAGSEDGFINIWSKTTAQCIHRLPAHSPRCNSVSWCPTNPQLFASCGDDGKIKIWSNDTWRRNQRQQAAIRSPNA</sequence>
<dbReference type="PROSITE" id="PS50294">
    <property type="entry name" value="WD_REPEATS_REGION"/>
    <property type="match status" value="3"/>
</dbReference>
<evidence type="ECO:0000313" key="7">
    <source>
        <dbReference type="Proteomes" id="UP000286045"/>
    </source>
</evidence>
<dbReference type="SMART" id="SM00668">
    <property type="entry name" value="CTLH"/>
    <property type="match status" value="1"/>
</dbReference>
<feature type="compositionally biased region" description="Polar residues" evidence="4">
    <location>
        <begin position="56"/>
        <end position="67"/>
    </location>
</feature>
<protein>
    <recommendedName>
        <fullName evidence="5">CTLH domain-containing protein</fullName>
    </recommendedName>
</protein>
<feature type="compositionally biased region" description="Polar residues" evidence="4">
    <location>
        <begin position="88"/>
        <end position="104"/>
    </location>
</feature>
<dbReference type="AlphaFoldDB" id="A0A439DGQ0"/>
<feature type="repeat" description="WD" evidence="3">
    <location>
        <begin position="684"/>
        <end position="717"/>
    </location>
</feature>
<organism evidence="6 7">
    <name type="scientific">Xylaria grammica</name>
    <dbReference type="NCBI Taxonomy" id="363999"/>
    <lineage>
        <taxon>Eukaryota</taxon>
        <taxon>Fungi</taxon>
        <taxon>Dikarya</taxon>
        <taxon>Ascomycota</taxon>
        <taxon>Pezizomycotina</taxon>
        <taxon>Sordariomycetes</taxon>
        <taxon>Xylariomycetidae</taxon>
        <taxon>Xylariales</taxon>
        <taxon>Xylariaceae</taxon>
        <taxon>Xylaria</taxon>
    </lineage>
</organism>
<evidence type="ECO:0000256" key="4">
    <source>
        <dbReference type="SAM" id="MobiDB-lite"/>
    </source>
</evidence>
<keyword evidence="2" id="KW-0677">Repeat</keyword>
<feature type="repeat" description="WD" evidence="3">
    <location>
        <begin position="430"/>
        <end position="471"/>
    </location>
</feature>
<dbReference type="InterPro" id="IPR001680">
    <property type="entry name" value="WD40_rpt"/>
</dbReference>
<dbReference type="InterPro" id="IPR019775">
    <property type="entry name" value="WD40_repeat_CS"/>
</dbReference>
<feature type="repeat" description="WD" evidence="3">
    <location>
        <begin position="472"/>
        <end position="513"/>
    </location>
</feature>
<dbReference type="Gene3D" id="2.130.10.10">
    <property type="entry name" value="YVTN repeat-like/Quinoprotein amine dehydrogenase"/>
    <property type="match status" value="1"/>
</dbReference>
<evidence type="ECO:0000256" key="1">
    <source>
        <dbReference type="ARBA" id="ARBA00022574"/>
    </source>
</evidence>
<evidence type="ECO:0000313" key="6">
    <source>
        <dbReference type="EMBL" id="RWA13573.1"/>
    </source>
</evidence>
<comment type="caution">
    <text evidence="6">The sequence shown here is derived from an EMBL/GenBank/DDBJ whole genome shotgun (WGS) entry which is preliminary data.</text>
</comment>
<dbReference type="InterPro" id="IPR036322">
    <property type="entry name" value="WD40_repeat_dom_sf"/>
</dbReference>
<keyword evidence="1 3" id="KW-0853">WD repeat</keyword>
<dbReference type="Pfam" id="PF21889">
    <property type="entry name" value="TPR1-like_2nd"/>
    <property type="match status" value="1"/>
</dbReference>
<feature type="region of interest" description="Disordered" evidence="4">
    <location>
        <begin position="35"/>
        <end position="208"/>
    </location>
</feature>
<dbReference type="InterPro" id="IPR006595">
    <property type="entry name" value="CTLH_C"/>
</dbReference>
<dbReference type="Pfam" id="PF00400">
    <property type="entry name" value="WD40"/>
    <property type="match status" value="4"/>
</dbReference>
<dbReference type="InterPro" id="IPR015943">
    <property type="entry name" value="WD40/YVTN_repeat-like_dom_sf"/>
</dbReference>
<dbReference type="InterPro" id="IPR051350">
    <property type="entry name" value="WD_repeat-ST_regulator"/>
</dbReference>
<proteinExistence type="predicted"/>
<feature type="compositionally biased region" description="Polar residues" evidence="4">
    <location>
        <begin position="117"/>
        <end position="127"/>
    </location>
</feature>
<dbReference type="EMBL" id="RYZI01000024">
    <property type="protein sequence ID" value="RWA13573.1"/>
    <property type="molecule type" value="Genomic_DNA"/>
</dbReference>
<dbReference type="CDD" id="cd00200">
    <property type="entry name" value="WD40"/>
    <property type="match status" value="1"/>
</dbReference>
<reference evidence="6 7" key="1">
    <citation type="submission" date="2018-12" db="EMBL/GenBank/DDBJ databases">
        <title>Draft genome sequence of Xylaria grammica IHI A82.</title>
        <authorList>
            <person name="Buettner E."/>
            <person name="Kellner H."/>
        </authorList>
    </citation>
    <scope>NUCLEOTIDE SEQUENCE [LARGE SCALE GENOMIC DNA]</scope>
    <source>
        <strain evidence="6 7">IHI A82</strain>
    </source>
</reference>
<dbReference type="PROSITE" id="PS00678">
    <property type="entry name" value="WD_REPEATS_1"/>
    <property type="match status" value="2"/>
</dbReference>
<dbReference type="PROSITE" id="PS50082">
    <property type="entry name" value="WD_REPEATS_2"/>
    <property type="match status" value="3"/>
</dbReference>
<dbReference type="PANTHER" id="PTHR22838:SF0">
    <property type="entry name" value="WD REPEAT-CONTAINING PROTEIN 26"/>
    <property type="match status" value="1"/>
</dbReference>
<keyword evidence="7" id="KW-1185">Reference proteome</keyword>
<dbReference type="SUPFAM" id="SSF50978">
    <property type="entry name" value="WD40 repeat-like"/>
    <property type="match status" value="1"/>
</dbReference>
<feature type="domain" description="CTLH" evidence="5">
    <location>
        <begin position="244"/>
        <end position="315"/>
    </location>
</feature>
<feature type="compositionally biased region" description="Polar residues" evidence="4">
    <location>
        <begin position="185"/>
        <end position="197"/>
    </location>
</feature>
<dbReference type="PROSITE" id="PS50897">
    <property type="entry name" value="CTLH"/>
    <property type="match status" value="1"/>
</dbReference>
<gene>
    <name evidence="6" type="ORF">EKO27_g1541</name>
</gene>
<dbReference type="SMART" id="SM00320">
    <property type="entry name" value="WD40"/>
    <property type="match status" value="7"/>
</dbReference>
<dbReference type="STRING" id="363999.A0A439DGQ0"/>
<accession>A0A439DGQ0</accession>
<name>A0A439DGQ0_9PEZI</name>